<sequence>MNLKSNKRINAHIKAFTLVELIVVIVILAILATIAFLSFSSQSSSARDSTRLADGSNISKGLSVHNALSWNYPMPEWPISITASWTQISYQWNAGQNTLNMIKMSGWKDPLDWSYYTYSVNSERTKFEILQFLENPNNIAFNLNPFEKEKANADASSYSGRTILTKWDSIWILLGSWNLVPIQRQYDPLTFTSVDIINSTWSFTAVFNKDTMISWTWSALRALVWWEWLIWYWDMESMTSNWLLKDLSGKWNNGIFTWSILPQAVGAKIGEWLNFSSWVIAIPDPNKLFVENNEMTLFAVAKLDMFTNPFPRIIDVAPSLNVLFTCKNLLLSWSVDQYCTNPDSDLSSFSWLPVWGSFEPWYWILAASNQFMWKSSAVISNKRISNTIQIWTYHTIIWRLKKTKADLFVDGKLIATVIDNNFIPNKSDSSYKYAFLWWNGISSRLRDWNGVIDEVRIYNRAISDTEAAALFNTSK</sequence>
<name>K2FZW9_9BACT</name>
<accession>K2FZW9</accession>
<dbReference type="Pfam" id="PF13385">
    <property type="entry name" value="Laminin_G_3"/>
    <property type="match status" value="1"/>
</dbReference>
<dbReference type="SUPFAM" id="SSF54523">
    <property type="entry name" value="Pili subunits"/>
    <property type="match status" value="1"/>
</dbReference>
<dbReference type="AlphaFoldDB" id="K2FZW9"/>
<dbReference type="InterPro" id="IPR012902">
    <property type="entry name" value="N_methyl_site"/>
</dbReference>
<organism evidence="1">
    <name type="scientific">uncultured bacterium</name>
    <name type="common">gcode 4</name>
    <dbReference type="NCBI Taxonomy" id="1234023"/>
    <lineage>
        <taxon>Bacteria</taxon>
        <taxon>environmental samples</taxon>
    </lineage>
</organism>
<reference evidence="1" key="1">
    <citation type="journal article" date="2012" name="Science">
        <title>Fermentation, hydrogen, and sulfur metabolism in multiple uncultivated bacterial phyla.</title>
        <authorList>
            <person name="Wrighton K.C."/>
            <person name="Thomas B.C."/>
            <person name="Sharon I."/>
            <person name="Miller C.S."/>
            <person name="Castelle C.J."/>
            <person name="VerBerkmoes N.C."/>
            <person name="Wilkins M.J."/>
            <person name="Hettich R.L."/>
            <person name="Lipton M.S."/>
            <person name="Williams K.H."/>
            <person name="Long P.E."/>
            <person name="Banfield J.F."/>
        </authorList>
    </citation>
    <scope>NUCLEOTIDE SEQUENCE [LARGE SCALE GENOMIC DNA]</scope>
</reference>
<dbReference type="NCBIfam" id="TIGR02532">
    <property type="entry name" value="IV_pilin_GFxxxE"/>
    <property type="match status" value="1"/>
</dbReference>
<comment type="caution">
    <text evidence="1">The sequence shown here is derived from an EMBL/GenBank/DDBJ whole genome shotgun (WGS) entry which is preliminary data.</text>
</comment>
<evidence type="ECO:0008006" key="2">
    <source>
        <dbReference type="Google" id="ProtNLM"/>
    </source>
</evidence>
<dbReference type="Gene3D" id="2.60.120.200">
    <property type="match status" value="1"/>
</dbReference>
<dbReference type="InterPro" id="IPR013320">
    <property type="entry name" value="ConA-like_dom_sf"/>
</dbReference>
<dbReference type="Gene3D" id="3.30.700.10">
    <property type="entry name" value="Glycoprotein, Type 4 Pilin"/>
    <property type="match status" value="1"/>
</dbReference>
<dbReference type="Pfam" id="PF07963">
    <property type="entry name" value="N_methyl"/>
    <property type="match status" value="1"/>
</dbReference>
<evidence type="ECO:0000313" key="1">
    <source>
        <dbReference type="EMBL" id="EKE27452.1"/>
    </source>
</evidence>
<proteinExistence type="predicted"/>
<dbReference type="InterPro" id="IPR045584">
    <property type="entry name" value="Pilin-like"/>
</dbReference>
<gene>
    <name evidence="1" type="ORF">ACD_3C00205G0005</name>
</gene>
<protein>
    <recommendedName>
        <fullName evidence="2">LamG-like jellyroll fold domain-containing protein</fullName>
    </recommendedName>
</protein>
<dbReference type="EMBL" id="AMFJ01000479">
    <property type="protein sequence ID" value="EKE27452.1"/>
    <property type="molecule type" value="Genomic_DNA"/>
</dbReference>
<dbReference type="SUPFAM" id="SSF49899">
    <property type="entry name" value="Concanavalin A-like lectins/glucanases"/>
    <property type="match status" value="1"/>
</dbReference>